<keyword evidence="8" id="KW-0472">Membrane</keyword>
<evidence type="ECO:0000256" key="1">
    <source>
        <dbReference type="ARBA" id="ARBA00008595"/>
    </source>
</evidence>
<evidence type="ECO:0000256" key="2">
    <source>
        <dbReference type="ARBA" id="ARBA00022801"/>
    </source>
</evidence>
<dbReference type="InterPro" id="IPR002640">
    <property type="entry name" value="Arylesterase"/>
</dbReference>
<reference evidence="9 10" key="1">
    <citation type="journal article" date="2015" name="Genome Biol.">
        <title>Comparative genomics of Steinernema reveals deeply conserved gene regulatory networks.</title>
        <authorList>
            <person name="Dillman A.R."/>
            <person name="Macchietto M."/>
            <person name="Porter C.F."/>
            <person name="Rogers A."/>
            <person name="Williams B."/>
            <person name="Antoshechkin I."/>
            <person name="Lee M.M."/>
            <person name="Goodwin Z."/>
            <person name="Lu X."/>
            <person name="Lewis E.E."/>
            <person name="Goodrich-Blair H."/>
            <person name="Stock S.P."/>
            <person name="Adams B.J."/>
            <person name="Sternberg P.W."/>
            <person name="Mortazavi A."/>
        </authorList>
    </citation>
    <scope>NUCLEOTIDE SEQUENCE [LARGE SCALE GENOMIC DNA]</scope>
    <source>
        <strain evidence="9 10">ALL</strain>
    </source>
</reference>
<feature type="binding site" evidence="5">
    <location>
        <position position="231"/>
    </location>
    <ligand>
        <name>Ca(2+)</name>
        <dbReference type="ChEBI" id="CHEBI:29108"/>
        <label>1</label>
        <note>catalytic</note>
    </ligand>
</feature>
<dbReference type="GO" id="GO:0004064">
    <property type="term" value="F:arylesterase activity"/>
    <property type="evidence" value="ECO:0007669"/>
    <property type="project" value="UniProtKB-UniRule"/>
</dbReference>
<evidence type="ECO:0000256" key="5">
    <source>
        <dbReference type="PIRSR" id="PIRSR602640-2"/>
    </source>
</evidence>
<keyword evidence="4 7" id="KW-0325">Glycoprotein</keyword>
<dbReference type="PRINTS" id="PR01785">
    <property type="entry name" value="PARAOXONASE"/>
</dbReference>
<keyword evidence="5 7" id="KW-0106">Calcium</keyword>
<dbReference type="Pfam" id="PF01731">
    <property type="entry name" value="Arylesterase"/>
    <property type="match status" value="1"/>
</dbReference>
<feature type="transmembrane region" description="Helical" evidence="8">
    <location>
        <begin position="17"/>
        <end position="35"/>
    </location>
</feature>
<evidence type="ECO:0000313" key="9">
    <source>
        <dbReference type="EMBL" id="TKR95035.1"/>
    </source>
</evidence>
<dbReference type="GO" id="GO:0046872">
    <property type="term" value="F:metal ion binding"/>
    <property type="evidence" value="ECO:0007669"/>
    <property type="project" value="UniProtKB-KW"/>
</dbReference>
<protein>
    <recommendedName>
        <fullName evidence="7">Paraoxonase</fullName>
        <ecNumber evidence="7">3.1.1.2</ecNumber>
    </recommendedName>
</protein>
<organism evidence="9 10">
    <name type="scientific">Steinernema carpocapsae</name>
    <name type="common">Entomopathogenic nematode</name>
    <dbReference type="NCBI Taxonomy" id="34508"/>
    <lineage>
        <taxon>Eukaryota</taxon>
        <taxon>Metazoa</taxon>
        <taxon>Ecdysozoa</taxon>
        <taxon>Nematoda</taxon>
        <taxon>Chromadorea</taxon>
        <taxon>Rhabditida</taxon>
        <taxon>Tylenchina</taxon>
        <taxon>Panagrolaimomorpha</taxon>
        <taxon>Strongyloidoidea</taxon>
        <taxon>Steinernematidae</taxon>
        <taxon>Steinernema</taxon>
    </lineage>
</organism>
<dbReference type="EMBL" id="AZBU02000002">
    <property type="protein sequence ID" value="TKR95035.1"/>
    <property type="molecule type" value="Genomic_DNA"/>
</dbReference>
<feature type="binding site" evidence="5">
    <location>
        <position position="125"/>
    </location>
    <ligand>
        <name>Ca(2+)</name>
        <dbReference type="ChEBI" id="CHEBI:29108"/>
        <label>1</label>
        <note>catalytic</note>
    </ligand>
</feature>
<keyword evidence="5 7" id="KW-0479">Metal-binding</keyword>
<dbReference type="Proteomes" id="UP000298663">
    <property type="component" value="Unassembled WGS sequence"/>
</dbReference>
<gene>
    <name evidence="9" type="ORF">L596_009258</name>
</gene>
<keyword evidence="8" id="KW-1133">Transmembrane helix</keyword>
<dbReference type="Gene3D" id="2.120.10.30">
    <property type="entry name" value="TolB, C-terminal domain"/>
    <property type="match status" value="1"/>
</dbReference>
<comment type="similarity">
    <text evidence="1 7">Belongs to the paraoxonase family.</text>
</comment>
<dbReference type="InterPro" id="IPR011042">
    <property type="entry name" value="6-blade_b-propeller_TolB-like"/>
</dbReference>
<dbReference type="SUPFAM" id="SSF63829">
    <property type="entry name" value="Calcium-dependent phosphotriesterase"/>
    <property type="match status" value="1"/>
</dbReference>
<comment type="catalytic activity">
    <reaction evidence="7">
        <text>a phenyl acetate + H2O = a phenol + acetate + H(+)</text>
        <dbReference type="Rhea" id="RHEA:17309"/>
        <dbReference type="ChEBI" id="CHEBI:15377"/>
        <dbReference type="ChEBI" id="CHEBI:15378"/>
        <dbReference type="ChEBI" id="CHEBI:30089"/>
        <dbReference type="ChEBI" id="CHEBI:33853"/>
        <dbReference type="ChEBI" id="CHEBI:140310"/>
        <dbReference type="EC" id="3.1.1.2"/>
    </reaction>
</comment>
<dbReference type="PANTHER" id="PTHR11799">
    <property type="entry name" value="PARAOXONASE"/>
    <property type="match status" value="1"/>
</dbReference>
<name>A0A4V6A6P1_STECR</name>
<keyword evidence="10" id="KW-1185">Reference proteome</keyword>
<evidence type="ECO:0000256" key="4">
    <source>
        <dbReference type="ARBA" id="ARBA00023180"/>
    </source>
</evidence>
<reference evidence="9 10" key="2">
    <citation type="journal article" date="2019" name="G3 (Bethesda)">
        <title>Hybrid Assembly of the Genome of the Entomopathogenic Nematode Steinernema carpocapsae Identifies the X-Chromosome.</title>
        <authorList>
            <person name="Serra L."/>
            <person name="Macchietto M."/>
            <person name="Macias-Munoz A."/>
            <person name="McGill C.J."/>
            <person name="Rodriguez I.M."/>
            <person name="Rodriguez B."/>
            <person name="Murad R."/>
            <person name="Mortazavi A."/>
        </authorList>
    </citation>
    <scope>NUCLEOTIDE SEQUENCE [LARGE SCALE GENOMIC DNA]</scope>
    <source>
        <strain evidence="9 10">ALL</strain>
    </source>
</reference>
<dbReference type="OrthoDB" id="423498at2759"/>
<feature type="disulfide bond" description="In form B" evidence="6">
    <location>
        <begin position="51"/>
        <end position="363"/>
    </location>
</feature>
<sequence>MWGAADSSPGRRFLPRVVVWIVLAYACSYAVRFLLMLDWNKGVYNHNPGACRKLKESVAGSGYFADVPEAQLIFLSSGYQKRYNQSFQSKIFVYSYLEIRLSTFGPREVAIDKNFDTGNFAPLGISAFYSKGRLTLYVVNDNQVNQTVEIFQYNRERNFLQHRKTISSNLFTSLSGIAVVGADRFFLTNVLLTRKGWTQAVEISVQTTFGSLLFFDGKKINVVEKGLMTPNGLAYDAKKSLLYMSQTLAESIKVFTVRQDLTLAKSTEIYLMTSPDQIFIDPNSGDLWIACHISMHRHLRHHWNPKKKAFTQILRVRIMDNGQTWVITEPYANDGLAISAASGVVMNNQSLILGSRLSRSIQCHVDNLDTA</sequence>
<evidence type="ECO:0000256" key="3">
    <source>
        <dbReference type="ARBA" id="ARBA00023157"/>
    </source>
</evidence>
<keyword evidence="2 7" id="KW-0378">Hydrolase</keyword>
<proteinExistence type="inferred from homology"/>
<dbReference type="InterPro" id="IPR051288">
    <property type="entry name" value="Serum_paraoxonase/arylesterase"/>
</dbReference>
<dbReference type="EC" id="3.1.1.2" evidence="7"/>
<comment type="cofactor">
    <cofactor evidence="5 7">
        <name>Ca(2+)</name>
        <dbReference type="ChEBI" id="CHEBI:29108"/>
    </cofactor>
    <text evidence="5 7">Binds 2 calcium ions per subunit.</text>
</comment>
<keyword evidence="3 6" id="KW-1015">Disulfide bond</keyword>
<evidence type="ECO:0000256" key="7">
    <source>
        <dbReference type="RuleBase" id="RU368025"/>
    </source>
</evidence>
<dbReference type="STRING" id="34508.A0A4V6A6P1"/>
<accession>A0A4V6A6P1</accession>
<evidence type="ECO:0000256" key="8">
    <source>
        <dbReference type="SAM" id="Phobius"/>
    </source>
</evidence>
<keyword evidence="8" id="KW-0812">Transmembrane</keyword>
<evidence type="ECO:0000313" key="10">
    <source>
        <dbReference type="Proteomes" id="UP000298663"/>
    </source>
</evidence>
<evidence type="ECO:0000256" key="6">
    <source>
        <dbReference type="PIRSR" id="PIRSR602640-3"/>
    </source>
</evidence>
<feature type="binding site" evidence="5">
    <location>
        <position position="276"/>
    </location>
    <ligand>
        <name>Ca(2+)</name>
        <dbReference type="ChEBI" id="CHEBI:29108"/>
        <label>1</label>
        <note>catalytic</note>
    </ligand>
</feature>
<dbReference type="PANTHER" id="PTHR11799:SF28">
    <property type="entry name" value="MECHANOSENSORY ABNORMALITY PROTEIN 6"/>
    <property type="match status" value="1"/>
</dbReference>
<dbReference type="AlphaFoldDB" id="A0A4V6A6P1"/>
<comment type="caution">
    <text evidence="9">The sequence shown here is derived from an EMBL/GenBank/DDBJ whole genome shotgun (WGS) entry which is preliminary data.</text>
</comment>